<evidence type="ECO:0000313" key="8">
    <source>
        <dbReference type="Proteomes" id="UP000297753"/>
    </source>
</evidence>
<dbReference type="PANTHER" id="PTHR34584:SF1">
    <property type="entry name" value="NA(+)_H(+) ANTIPORTER SUBUNIT E1"/>
    <property type="match status" value="1"/>
</dbReference>
<evidence type="ECO:0000256" key="5">
    <source>
        <dbReference type="ARBA" id="ARBA00022989"/>
    </source>
</evidence>
<dbReference type="EMBL" id="SATR01000039">
    <property type="protein sequence ID" value="TFH89934.1"/>
    <property type="molecule type" value="Genomic_DNA"/>
</dbReference>
<organism evidence="7 8">
    <name type="scientific">Vibrio ouci</name>
    <dbReference type="NCBI Taxonomy" id="2499078"/>
    <lineage>
        <taxon>Bacteria</taxon>
        <taxon>Pseudomonadati</taxon>
        <taxon>Pseudomonadota</taxon>
        <taxon>Gammaproteobacteria</taxon>
        <taxon>Vibrionales</taxon>
        <taxon>Vibrionaceae</taxon>
        <taxon>Vibrio</taxon>
    </lineage>
</organism>
<evidence type="ECO:0000313" key="7">
    <source>
        <dbReference type="EMBL" id="TFH89934.1"/>
    </source>
</evidence>
<evidence type="ECO:0000256" key="4">
    <source>
        <dbReference type="ARBA" id="ARBA00022692"/>
    </source>
</evidence>
<gene>
    <name evidence="7" type="ORF">ELS82_19390</name>
</gene>
<dbReference type="GO" id="GO:0005886">
    <property type="term" value="C:plasma membrane"/>
    <property type="evidence" value="ECO:0007669"/>
    <property type="project" value="UniProtKB-SubCell"/>
</dbReference>
<comment type="similarity">
    <text evidence="2">Belongs to the CPA3 antiporters (TC 2.A.63) subunit E family.</text>
</comment>
<sequence>MKAFGWNMMLALAWMVLSGTYTISNLFAGMIMSYVVLAYVLRDRPLFGTYFGKLPKLVNFILFFIWDLIKANARVAYDVLTPTHLMKPAVIAVPLDLKTDGAITVFSNLITVTPGSLALDVSTDKKVLYVHIMYFEDEELHVAELKRLEAMVIDLLG</sequence>
<evidence type="ECO:0000256" key="1">
    <source>
        <dbReference type="ARBA" id="ARBA00004651"/>
    </source>
</evidence>
<dbReference type="OrthoDB" id="9807187at2"/>
<keyword evidence="6" id="KW-0472">Membrane</keyword>
<comment type="subcellular location">
    <subcellularLocation>
        <location evidence="1">Cell membrane</location>
        <topology evidence="1">Multi-pass membrane protein</topology>
    </subcellularLocation>
</comment>
<evidence type="ECO:0000256" key="6">
    <source>
        <dbReference type="ARBA" id="ARBA00023136"/>
    </source>
</evidence>
<dbReference type="InterPro" id="IPR002758">
    <property type="entry name" value="Cation_antiport_E"/>
</dbReference>
<keyword evidence="4" id="KW-0812">Transmembrane</keyword>
<reference evidence="7 8" key="1">
    <citation type="submission" date="2019-01" db="EMBL/GenBank/DDBJ databases">
        <title>Vibrio BEI176 sp. nov, a marine bacterium isolated from China: eastern marignal seas.</title>
        <authorList>
            <person name="Li B."/>
        </authorList>
    </citation>
    <scope>NUCLEOTIDE SEQUENCE [LARGE SCALE GENOMIC DNA]</scope>
    <source>
        <strain evidence="7 8">BEI176</strain>
    </source>
</reference>
<dbReference type="GO" id="GO:0008324">
    <property type="term" value="F:monoatomic cation transmembrane transporter activity"/>
    <property type="evidence" value="ECO:0007669"/>
    <property type="project" value="InterPro"/>
</dbReference>
<name>A0A4Y8WAU3_9VIBR</name>
<evidence type="ECO:0000256" key="3">
    <source>
        <dbReference type="ARBA" id="ARBA00022475"/>
    </source>
</evidence>
<dbReference type="PANTHER" id="PTHR34584">
    <property type="entry name" value="NA(+)/H(+) ANTIPORTER SUBUNIT E1"/>
    <property type="match status" value="1"/>
</dbReference>
<protein>
    <submittedName>
        <fullName evidence="7">Na+/H+ antiporter subunit E</fullName>
    </submittedName>
</protein>
<comment type="caution">
    <text evidence="7">The sequence shown here is derived from an EMBL/GenBank/DDBJ whole genome shotgun (WGS) entry which is preliminary data.</text>
</comment>
<dbReference type="AlphaFoldDB" id="A0A4Y8WAU3"/>
<evidence type="ECO:0000256" key="2">
    <source>
        <dbReference type="ARBA" id="ARBA00006228"/>
    </source>
</evidence>
<proteinExistence type="inferred from homology"/>
<keyword evidence="3" id="KW-1003">Cell membrane</keyword>
<dbReference type="Pfam" id="PF01899">
    <property type="entry name" value="MNHE"/>
    <property type="match status" value="1"/>
</dbReference>
<dbReference type="Proteomes" id="UP000297753">
    <property type="component" value="Unassembled WGS sequence"/>
</dbReference>
<keyword evidence="5" id="KW-1133">Transmembrane helix</keyword>
<keyword evidence="8" id="KW-1185">Reference proteome</keyword>
<dbReference type="RefSeq" id="WP_053437984.1">
    <property type="nucleotide sequence ID" value="NZ_SATR01000039.1"/>
</dbReference>
<accession>A0A4Y8WAU3</accession>
<dbReference type="PIRSF" id="PIRSF019239">
    <property type="entry name" value="MrpE"/>
    <property type="match status" value="1"/>
</dbReference>